<dbReference type="EMBL" id="LN554847">
    <property type="protein sequence ID" value="CED57657.1"/>
    <property type="molecule type" value="Genomic_DNA"/>
</dbReference>
<evidence type="ECO:0000313" key="5">
    <source>
        <dbReference type="Proteomes" id="UP000032427"/>
    </source>
</evidence>
<dbReference type="Pfam" id="PF13505">
    <property type="entry name" value="OMP_b-brl"/>
    <property type="match status" value="1"/>
</dbReference>
<keyword evidence="5" id="KW-1185">Reference proteome</keyword>
<dbReference type="OrthoDB" id="5917375at2"/>
<dbReference type="InterPro" id="IPR011250">
    <property type="entry name" value="OMP/PagP_B-barrel"/>
</dbReference>
<dbReference type="HOGENOM" id="CLU_1539388_0_0_6"/>
<accession>A0A090IAZ0</accession>
<protein>
    <submittedName>
        <fullName evidence="4">Putative exported protein</fullName>
    </submittedName>
</protein>
<dbReference type="KEGG" id="awd:AWOD_II_1038"/>
<evidence type="ECO:0000259" key="3">
    <source>
        <dbReference type="Pfam" id="PF13505"/>
    </source>
</evidence>
<dbReference type="Gene3D" id="2.40.160.20">
    <property type="match status" value="1"/>
</dbReference>
<dbReference type="GeneID" id="28543294"/>
<dbReference type="STRING" id="80852.AWOD_II_1038"/>
<proteinExistence type="predicted"/>
<sequence length="174" mass="18731">MKRIIPVLLLGIAAPAHAVGTINQIYIQPSIASLHVNGSDASGLMTQVGYTYHFTPMFAADISYLSTGSIKNIAVSGDSASISGYSISSKLYFPATYYGSFYGKLGFNHTELKYSSTAITLPYDENETTTKPYIAVGGMSYLFPSMAVNFEYQYIGLSSNNYASSIGAGINIFF</sequence>
<feature type="chain" id="PRO_5001857561" evidence="2">
    <location>
        <begin position="19"/>
        <end position="174"/>
    </location>
</feature>
<feature type="signal peptide" evidence="2">
    <location>
        <begin position="1"/>
        <end position="18"/>
    </location>
</feature>
<name>A0A090IAZ0_9GAMM</name>
<dbReference type="SUPFAM" id="SSF56925">
    <property type="entry name" value="OMPA-like"/>
    <property type="match status" value="1"/>
</dbReference>
<organism evidence="4 5">
    <name type="scientific">Aliivibrio wodanis</name>
    <dbReference type="NCBI Taxonomy" id="80852"/>
    <lineage>
        <taxon>Bacteria</taxon>
        <taxon>Pseudomonadati</taxon>
        <taxon>Pseudomonadota</taxon>
        <taxon>Gammaproteobacteria</taxon>
        <taxon>Vibrionales</taxon>
        <taxon>Vibrionaceae</taxon>
        <taxon>Aliivibrio</taxon>
    </lineage>
</organism>
<gene>
    <name evidence="4" type="ORF">AWOD_II_1038</name>
</gene>
<keyword evidence="1 2" id="KW-0732">Signal</keyword>
<evidence type="ECO:0000313" key="4">
    <source>
        <dbReference type="EMBL" id="CED57657.1"/>
    </source>
</evidence>
<dbReference type="InterPro" id="IPR027385">
    <property type="entry name" value="Beta-barrel_OMP"/>
</dbReference>
<dbReference type="AlphaFoldDB" id="A0A090IAZ0"/>
<evidence type="ECO:0000256" key="1">
    <source>
        <dbReference type="ARBA" id="ARBA00022729"/>
    </source>
</evidence>
<feature type="domain" description="Outer membrane protein beta-barrel" evidence="3">
    <location>
        <begin position="7"/>
        <end position="169"/>
    </location>
</feature>
<reference evidence="5" key="1">
    <citation type="submission" date="2014-09" db="EMBL/GenBank/DDBJ databases">
        <authorList>
            <person name="Hjerde E."/>
        </authorList>
    </citation>
    <scope>NUCLEOTIDE SEQUENCE [LARGE SCALE GENOMIC DNA]</scope>
    <source>
        <strain evidence="5">06/09/139</strain>
    </source>
</reference>
<evidence type="ECO:0000256" key="2">
    <source>
        <dbReference type="SAM" id="SignalP"/>
    </source>
</evidence>
<dbReference type="Proteomes" id="UP000032427">
    <property type="component" value="Chromosome 2"/>
</dbReference>
<dbReference type="PATRIC" id="fig|80852.17.peg.3838"/>